<keyword evidence="1" id="KW-0732">Signal</keyword>
<evidence type="ECO:0000256" key="1">
    <source>
        <dbReference type="SAM" id="SignalP"/>
    </source>
</evidence>
<keyword evidence="3" id="KW-1185">Reference proteome</keyword>
<proteinExistence type="predicted"/>
<reference evidence="2 3" key="1">
    <citation type="submission" date="2020-08" db="EMBL/GenBank/DDBJ databases">
        <title>Genomic Encyclopedia of Type Strains, Phase III (KMG-III): the genomes of soil and plant-associated and newly described type strains.</title>
        <authorList>
            <person name="Whitman W."/>
        </authorList>
    </citation>
    <scope>NUCLEOTIDE SEQUENCE [LARGE SCALE GENOMIC DNA]</scope>
    <source>
        <strain evidence="2 3">CECT 8840</strain>
    </source>
</reference>
<gene>
    <name evidence="2" type="ORF">FHS44_002060</name>
</gene>
<protein>
    <submittedName>
        <fullName evidence="2">Uncharacterized protein</fullName>
    </submittedName>
</protein>
<name>A0A7W7QJX9_9ACTN</name>
<accession>A0A7W7QJX9</accession>
<sequence length="52" mass="5184">MVDTLRTLPSRVVILLAASALTALAALAVGTADLPAPTSSALVVVHSGTGWQ</sequence>
<evidence type="ECO:0000313" key="2">
    <source>
        <dbReference type="EMBL" id="MBB4914975.1"/>
    </source>
</evidence>
<dbReference type="AlphaFoldDB" id="A0A7W7QJX9"/>
<comment type="caution">
    <text evidence="2">The sequence shown here is derived from an EMBL/GenBank/DDBJ whole genome shotgun (WGS) entry which is preliminary data.</text>
</comment>
<dbReference type="EMBL" id="JACHJP010000002">
    <property type="protein sequence ID" value="MBB4914975.1"/>
    <property type="molecule type" value="Genomic_DNA"/>
</dbReference>
<dbReference type="Proteomes" id="UP000552644">
    <property type="component" value="Unassembled WGS sequence"/>
</dbReference>
<dbReference type="RefSeq" id="WP_184713703.1">
    <property type="nucleotide sequence ID" value="NZ_JACHJP010000002.1"/>
</dbReference>
<organism evidence="2 3">
    <name type="scientific">Streptosporangium saharense</name>
    <dbReference type="NCBI Taxonomy" id="1706840"/>
    <lineage>
        <taxon>Bacteria</taxon>
        <taxon>Bacillati</taxon>
        <taxon>Actinomycetota</taxon>
        <taxon>Actinomycetes</taxon>
        <taxon>Streptosporangiales</taxon>
        <taxon>Streptosporangiaceae</taxon>
        <taxon>Streptosporangium</taxon>
    </lineage>
</organism>
<feature type="signal peptide" evidence="1">
    <location>
        <begin position="1"/>
        <end position="25"/>
    </location>
</feature>
<feature type="chain" id="PRO_5030819690" evidence="1">
    <location>
        <begin position="26"/>
        <end position="52"/>
    </location>
</feature>
<evidence type="ECO:0000313" key="3">
    <source>
        <dbReference type="Proteomes" id="UP000552644"/>
    </source>
</evidence>